<proteinExistence type="inferred from homology"/>
<feature type="region of interest" description="Disordered" evidence="4">
    <location>
        <begin position="360"/>
        <end position="422"/>
    </location>
</feature>
<dbReference type="InterPro" id="IPR028098">
    <property type="entry name" value="Glyco_trans_4-like_N"/>
</dbReference>
<dbReference type="EMBL" id="JAAMPA010000001">
    <property type="protein sequence ID" value="NIH65936.1"/>
    <property type="molecule type" value="Genomic_DNA"/>
</dbReference>
<evidence type="ECO:0000313" key="7">
    <source>
        <dbReference type="EMBL" id="GGL68220.1"/>
    </source>
</evidence>
<feature type="domain" description="Glycosyl transferase family 1" evidence="5">
    <location>
        <begin position="185"/>
        <end position="328"/>
    </location>
</feature>
<evidence type="ECO:0000259" key="5">
    <source>
        <dbReference type="Pfam" id="PF00534"/>
    </source>
</evidence>
<protein>
    <submittedName>
        <fullName evidence="7">Glycosyl transferase</fullName>
    </submittedName>
    <submittedName>
        <fullName evidence="8">Glycosyltransferase involved in cell wall biosynthesis</fullName>
    </submittedName>
</protein>
<evidence type="ECO:0000313" key="8">
    <source>
        <dbReference type="EMBL" id="NIH65936.1"/>
    </source>
</evidence>
<dbReference type="InterPro" id="IPR001296">
    <property type="entry name" value="Glyco_trans_1"/>
</dbReference>
<comment type="similarity">
    <text evidence="1">Belongs to the glycosyltransferase group 1 family. Glycosyltransferase 4 subfamily.</text>
</comment>
<evidence type="ECO:0000256" key="1">
    <source>
        <dbReference type="ARBA" id="ARBA00009481"/>
    </source>
</evidence>
<evidence type="ECO:0000313" key="10">
    <source>
        <dbReference type="Proteomes" id="UP000648663"/>
    </source>
</evidence>
<keyword evidence="3 8" id="KW-0808">Transferase</keyword>
<feature type="domain" description="Glycosyltransferase subfamily 4-like N-terminal" evidence="6">
    <location>
        <begin position="6"/>
        <end position="158"/>
    </location>
</feature>
<reference evidence="10" key="2">
    <citation type="journal article" date="2019" name="Int. J. Syst. Evol. Microbiol.">
        <title>The Global Catalogue of Microorganisms (GCM) 10K type strain sequencing project: providing services to taxonomists for standard genome sequencing and annotation.</title>
        <authorList>
            <consortium name="The Broad Institute Genomics Platform"/>
            <consortium name="The Broad Institute Genome Sequencing Center for Infectious Disease"/>
            <person name="Wu L."/>
            <person name="Ma J."/>
        </authorList>
    </citation>
    <scope>NUCLEOTIDE SEQUENCE [LARGE SCALE GENOMIC DNA]</scope>
    <source>
        <strain evidence="10">CGMCC 4.5581</strain>
    </source>
</reference>
<dbReference type="PANTHER" id="PTHR12526">
    <property type="entry name" value="GLYCOSYLTRANSFERASE"/>
    <property type="match status" value="1"/>
</dbReference>
<dbReference type="AlphaFoldDB" id="A0A846LE06"/>
<comment type="caution">
    <text evidence="8">The sequence shown here is derived from an EMBL/GenBank/DDBJ whole genome shotgun (WGS) entry which is preliminary data.</text>
</comment>
<sequence>MPARYGGFETAVEEVGRRLADAGHDVVVYCRTTTGGPRPATHLGMRLVHLPALRRRSLETLSHTGLSVAHLLTHRVDAAIVFNAANAPWLPLLRAAGIPVATHVDGLEWKRAKWGGIGKRYYRVVEALSVRWSDALIADAKGIADYYRDEFAAPTEQIAYGAPKTDGAGSDRLSSVDLTPGGYHLVVARFEPENHVDVIVDGYRRSDAELPLVVVGSAPYADDYTRRVHALADDRVRFLGGVWDQELLDQLYVHCATYLHGHSVGGTNPSLLRALGAGAATIAYDVSFNREVLESSGRYFRTPDDVTSALHEAEREPEKLRRRGKRARLLAARYDWDHVAARYEELCRALAARAFPRTRPSGRRLRLGPAAGIGTNEWPLVQPAPVPQGGGAPRPRRAADRPAARPAVAASGDVPPARTAQS</sequence>
<keyword evidence="2" id="KW-0328">Glycosyltransferase</keyword>
<evidence type="ECO:0000259" key="6">
    <source>
        <dbReference type="Pfam" id="PF13579"/>
    </source>
</evidence>
<dbReference type="SUPFAM" id="SSF53756">
    <property type="entry name" value="UDP-Glycosyltransferase/glycogen phosphorylase"/>
    <property type="match status" value="1"/>
</dbReference>
<reference evidence="8 9" key="3">
    <citation type="submission" date="2020-02" db="EMBL/GenBank/DDBJ databases">
        <title>Sequencing the genomes of 1000 actinobacteria strains.</title>
        <authorList>
            <person name="Klenk H.-P."/>
        </authorList>
    </citation>
    <scope>NUCLEOTIDE SEQUENCE [LARGE SCALE GENOMIC DNA]</scope>
    <source>
        <strain evidence="8 9">DSM 45201</strain>
    </source>
</reference>
<dbReference type="GO" id="GO:0016757">
    <property type="term" value="F:glycosyltransferase activity"/>
    <property type="evidence" value="ECO:0007669"/>
    <property type="project" value="UniProtKB-KW"/>
</dbReference>
<dbReference type="RefSeq" id="WP_229682054.1">
    <property type="nucleotide sequence ID" value="NZ_BAABJU010000014.1"/>
</dbReference>
<dbReference type="EMBL" id="BMMI01000004">
    <property type="protein sequence ID" value="GGL68220.1"/>
    <property type="molecule type" value="Genomic_DNA"/>
</dbReference>
<dbReference type="Proteomes" id="UP000648663">
    <property type="component" value="Unassembled WGS sequence"/>
</dbReference>
<accession>A0A846LE06</accession>
<dbReference type="Proteomes" id="UP000552836">
    <property type="component" value="Unassembled WGS sequence"/>
</dbReference>
<keyword evidence="10" id="KW-1185">Reference proteome</keyword>
<dbReference type="Gene3D" id="3.40.50.2000">
    <property type="entry name" value="Glycogen Phosphorylase B"/>
    <property type="match status" value="2"/>
</dbReference>
<evidence type="ECO:0000256" key="4">
    <source>
        <dbReference type="SAM" id="MobiDB-lite"/>
    </source>
</evidence>
<evidence type="ECO:0000256" key="3">
    <source>
        <dbReference type="ARBA" id="ARBA00022679"/>
    </source>
</evidence>
<dbReference type="Pfam" id="PF00534">
    <property type="entry name" value="Glycos_transf_1"/>
    <property type="match status" value="1"/>
</dbReference>
<dbReference type="PANTHER" id="PTHR12526:SF640">
    <property type="entry name" value="COLANIC ACID BIOSYNTHESIS GLYCOSYLTRANSFERASE WCAL-RELATED"/>
    <property type="match status" value="1"/>
</dbReference>
<evidence type="ECO:0000256" key="2">
    <source>
        <dbReference type="ARBA" id="ARBA00022676"/>
    </source>
</evidence>
<gene>
    <name evidence="8" type="ORF">FB380_000382</name>
    <name evidence="7" type="ORF">GCM10011589_25750</name>
</gene>
<name>A0A846LE06_9ACTN</name>
<organism evidence="8 9">
    <name type="scientific">Modestobacter marinus</name>
    <dbReference type="NCBI Taxonomy" id="477641"/>
    <lineage>
        <taxon>Bacteria</taxon>
        <taxon>Bacillati</taxon>
        <taxon>Actinomycetota</taxon>
        <taxon>Actinomycetes</taxon>
        <taxon>Geodermatophilales</taxon>
        <taxon>Geodermatophilaceae</taxon>
        <taxon>Modestobacter</taxon>
    </lineage>
</organism>
<dbReference type="Pfam" id="PF13579">
    <property type="entry name" value="Glyco_trans_4_4"/>
    <property type="match status" value="1"/>
</dbReference>
<evidence type="ECO:0000313" key="9">
    <source>
        <dbReference type="Proteomes" id="UP000552836"/>
    </source>
</evidence>
<reference evidence="7" key="4">
    <citation type="submission" date="2024-05" db="EMBL/GenBank/DDBJ databases">
        <authorList>
            <person name="Sun Q."/>
            <person name="Zhou Y."/>
        </authorList>
    </citation>
    <scope>NUCLEOTIDE SEQUENCE</scope>
    <source>
        <strain evidence="7">CGMCC 4.5581</strain>
    </source>
</reference>
<reference evidence="7" key="1">
    <citation type="journal article" date="2014" name="Int. J. Syst. Evol. Microbiol.">
        <title>Complete genome of a new Firmicutes species belonging to the dominant human colonic microbiota ('Ruminococcus bicirculans') reveals two chromosomes and a selective capacity to utilize plant glucans.</title>
        <authorList>
            <consortium name="NISC Comparative Sequencing Program"/>
            <person name="Wegmann U."/>
            <person name="Louis P."/>
            <person name="Goesmann A."/>
            <person name="Henrissat B."/>
            <person name="Duncan S.H."/>
            <person name="Flint H.J."/>
        </authorList>
    </citation>
    <scope>NUCLEOTIDE SEQUENCE</scope>
    <source>
        <strain evidence="7">CGMCC 4.5581</strain>
    </source>
</reference>